<name>A0AAD6WWP9_9AGAR</name>
<accession>A0AAD6WWP9</accession>
<comment type="caution">
    <text evidence="1">The sequence shown here is derived from an EMBL/GenBank/DDBJ whole genome shotgun (WGS) entry which is preliminary data.</text>
</comment>
<evidence type="ECO:0000313" key="1">
    <source>
        <dbReference type="EMBL" id="KAJ7023934.1"/>
    </source>
</evidence>
<reference evidence="1" key="1">
    <citation type="submission" date="2023-03" db="EMBL/GenBank/DDBJ databases">
        <title>Massive genome expansion in bonnet fungi (Mycena s.s.) driven by repeated elements and novel gene families across ecological guilds.</title>
        <authorList>
            <consortium name="Lawrence Berkeley National Laboratory"/>
            <person name="Harder C.B."/>
            <person name="Miyauchi S."/>
            <person name="Viragh M."/>
            <person name="Kuo A."/>
            <person name="Thoen E."/>
            <person name="Andreopoulos B."/>
            <person name="Lu D."/>
            <person name="Skrede I."/>
            <person name="Drula E."/>
            <person name="Henrissat B."/>
            <person name="Morin E."/>
            <person name="Kohler A."/>
            <person name="Barry K."/>
            <person name="LaButti K."/>
            <person name="Morin E."/>
            <person name="Salamov A."/>
            <person name="Lipzen A."/>
            <person name="Mereny Z."/>
            <person name="Hegedus B."/>
            <person name="Baldrian P."/>
            <person name="Stursova M."/>
            <person name="Weitz H."/>
            <person name="Taylor A."/>
            <person name="Grigoriev I.V."/>
            <person name="Nagy L.G."/>
            <person name="Martin F."/>
            <person name="Kauserud H."/>
        </authorList>
    </citation>
    <scope>NUCLEOTIDE SEQUENCE</scope>
    <source>
        <strain evidence="1">CBHHK200</strain>
    </source>
</reference>
<proteinExistence type="predicted"/>
<dbReference type="AlphaFoldDB" id="A0AAD6WWP9"/>
<organism evidence="1 2">
    <name type="scientific">Mycena alexandri</name>
    <dbReference type="NCBI Taxonomy" id="1745969"/>
    <lineage>
        <taxon>Eukaryota</taxon>
        <taxon>Fungi</taxon>
        <taxon>Dikarya</taxon>
        <taxon>Basidiomycota</taxon>
        <taxon>Agaricomycotina</taxon>
        <taxon>Agaricomycetes</taxon>
        <taxon>Agaricomycetidae</taxon>
        <taxon>Agaricales</taxon>
        <taxon>Marasmiineae</taxon>
        <taxon>Mycenaceae</taxon>
        <taxon>Mycena</taxon>
    </lineage>
</organism>
<dbReference type="EMBL" id="JARJCM010000178">
    <property type="protein sequence ID" value="KAJ7023934.1"/>
    <property type="molecule type" value="Genomic_DNA"/>
</dbReference>
<keyword evidence="2" id="KW-1185">Reference proteome</keyword>
<evidence type="ECO:0000313" key="2">
    <source>
        <dbReference type="Proteomes" id="UP001218188"/>
    </source>
</evidence>
<protein>
    <submittedName>
        <fullName evidence="1">Uncharacterized protein</fullName>
    </submittedName>
</protein>
<sequence>MGMDDYMRPPRTMRRPHGTSVALTRTHTLHPTGVENESALRAAADLQDVGCTRCCTHGHPTPNPTSHPNHPIRKRNRIGRTKDETYLRRLPNMRERRQRTPPPVPLLLLHLLGGGGVPVVPSATIVLLSTHSRGDDCAGTGTSKLLLTAKLMQRRISPERRRSAVGNGGVDPLYASAREELILNLCWAVV</sequence>
<gene>
    <name evidence="1" type="ORF">C8F04DRAFT_1132744</name>
</gene>
<dbReference type="Proteomes" id="UP001218188">
    <property type="component" value="Unassembled WGS sequence"/>
</dbReference>